<dbReference type="InterPro" id="IPR001320">
    <property type="entry name" value="Iontro_rcpt_C"/>
</dbReference>
<evidence type="ECO:0000256" key="6">
    <source>
        <dbReference type="ARBA" id="ARBA00022989"/>
    </source>
</evidence>
<dbReference type="Gene3D" id="3.40.50.2300">
    <property type="match status" value="4"/>
</dbReference>
<feature type="transmembrane region" description="Helical" evidence="20">
    <location>
        <begin position="1229"/>
        <end position="1250"/>
    </location>
</feature>
<feature type="compositionally biased region" description="Basic residues" evidence="19">
    <location>
        <begin position="801"/>
        <end position="813"/>
    </location>
</feature>
<protein>
    <recommendedName>
        <fullName evidence="16">Glutamate receptor 1</fullName>
    </recommendedName>
</protein>
<sequence length="1307" mass="147647">QVEMEGLSGKIAFDSHGFRTDFNLDLLELLNPKGLTKVGTWNRQDKVKFTPPPEVDVKNSSSLFDRTLVVTTFLGPPYTMFKESPRLLTGNDRFEGFCIDLIEEIAHRLGFNYTFKLVDDKQYGKYVKDPNHEKGGYWNGMIGEVINGVADMAIADLTINYVRSEVVDFTTPWMNIGGILYQKPTKKPPNLFSFLSPLSLDVWLYMAAAYFGVSILLFLLARFTPYEWVNPYPCVEEPEELENELTLSNAFWHNWGSLMQQGSDIAPKAVSTRMVAGMWWFFTLIMISSYTANLAAFLTVERLESPIESAEDLSQQGEGMRDAREKKEEDGSTACTMHDPSPLPLAVLVVLIGSVRPLPQAIRVGALLGDRDPGLEIAFKYGLRTVNGNYSLLPDTTLIPQVDWIHPRSSWDAEQRVCKMLKTGVAGIFGPMEPSAASHVQSICDAFEIPHVEMRWDYKEEKEVYTVNLHPHTRSLGKAYYDAVVAYRWKSFTVAFQDDESLLRLKDVIQATDGKQLHERVRVRRLPKDLRDFRPTLQELKNLGETQIVVDLQTDLIRDFLWQAQQVGMLTDKQSYLFTSLDLHTLDLEDFKYGGTNITGFRLVDVTRRNVSDIVMAWIAGERESGRTSGANGGINLIFVSVDQTETALMYDAVLVFARALHQLDHSQKVDVKGLDCGQNDAWEHGNSLTNYMKMVEMEGLSGKIAFDSHGFRTDFNLDLLELLNPKGLTKVGTWNRQDKVKFTPPPEVDVKNSSSLFDRTLVVTTSLVRESFILLIYIFRIFANPHEKQDENRKQFWNRSRAKKQGQMRKNVKQNARMEERSHAPGPRRTLGIAHDREGTATNDRRSRGGPPYTMFKESPRLLTGNDRFEGFCIDLIEEIAHRLGFNYTFKLVDDKQYGKFVKDPNHEKGGYWNGMIGEVINGVADMAIADLTINYVRSEAVDFTTPWMNIGISILYQKPTKKPPNLLSFLSPLSLDVWLYMAAAYFGVSILLFFLGRFTPYEWVNPYPCVKEREKLENELTLSNAFWHNWGSLMQQGSDIAPKAVSTRLVAGMWWFFTLIMISSYTANLAAFLTVERLESPIESAEDLSQQTKIKYGCVSGGSTHSFFQSSTLPTFNRMYNFMEAHPDVLTKNNEEGMERVMKSNGMYAYLMESSTIEYMVERNCELAQIGGLLDNKGYGIGLSLGERFLGFFGWFWEVFGDLWGFGMASGGSSKPAELGLANVGGVFVVLLGGMGISCVIAAGELLWGSKQTAEKEQILKELKFALKCRGSTKPVNKEGLSRGPSIPRFPVYSYSGGVRQEMNA</sequence>
<feature type="transmembrane region" description="Helical" evidence="20">
    <location>
        <begin position="979"/>
        <end position="1000"/>
    </location>
</feature>
<dbReference type="EMBL" id="CAJPEV010001818">
    <property type="protein sequence ID" value="CAG0894449.1"/>
    <property type="molecule type" value="Genomic_DNA"/>
</dbReference>
<keyword evidence="3" id="KW-1003">Cell membrane</keyword>
<keyword evidence="24" id="KW-1185">Reference proteome</keyword>
<dbReference type="FunFam" id="3.40.190.10:FF:000178">
    <property type="entry name" value="Glutamate receptor subunit"/>
    <property type="match status" value="2"/>
</dbReference>
<keyword evidence="8" id="KW-0406">Ion transport</keyword>
<keyword evidence="7" id="KW-0770">Synapse</keyword>
<evidence type="ECO:0000256" key="1">
    <source>
        <dbReference type="ARBA" id="ARBA00008685"/>
    </source>
</evidence>
<evidence type="ECO:0000256" key="18">
    <source>
        <dbReference type="PIRSR" id="PIRSR601508-2"/>
    </source>
</evidence>
<dbReference type="InterPro" id="IPR015683">
    <property type="entry name" value="Ionotropic_Glu_rcpt"/>
</dbReference>
<dbReference type="GO" id="GO:0008328">
    <property type="term" value="C:ionotropic glutamate receptor complex"/>
    <property type="evidence" value="ECO:0007669"/>
    <property type="project" value="UniProtKB-ARBA"/>
</dbReference>
<evidence type="ECO:0000313" key="23">
    <source>
        <dbReference type="EMBL" id="CAD7248369.1"/>
    </source>
</evidence>
<organism evidence="23">
    <name type="scientific">Darwinula stevensoni</name>
    <dbReference type="NCBI Taxonomy" id="69355"/>
    <lineage>
        <taxon>Eukaryota</taxon>
        <taxon>Metazoa</taxon>
        <taxon>Ecdysozoa</taxon>
        <taxon>Arthropoda</taxon>
        <taxon>Crustacea</taxon>
        <taxon>Oligostraca</taxon>
        <taxon>Ostracoda</taxon>
        <taxon>Podocopa</taxon>
        <taxon>Podocopida</taxon>
        <taxon>Darwinulocopina</taxon>
        <taxon>Darwinuloidea</taxon>
        <taxon>Darwinulidae</taxon>
        <taxon>Darwinula</taxon>
    </lineage>
</organism>
<keyword evidence="2" id="KW-0813">Transport</keyword>
<feature type="domain" description="Ionotropic glutamate receptor L-glutamate and glycine-binding" evidence="22">
    <location>
        <begin position="77"/>
        <end position="147"/>
    </location>
</feature>
<proteinExistence type="inferred from homology"/>
<dbReference type="GO" id="GO:0004970">
    <property type="term" value="F:glutamate-gated receptor activity"/>
    <property type="evidence" value="ECO:0007669"/>
    <property type="project" value="UniProtKB-ARBA"/>
</dbReference>
<evidence type="ECO:0000256" key="16">
    <source>
        <dbReference type="ARBA" id="ARBA00072754"/>
    </source>
</evidence>
<evidence type="ECO:0000256" key="3">
    <source>
        <dbReference type="ARBA" id="ARBA00022475"/>
    </source>
</evidence>
<dbReference type="SMART" id="SM00079">
    <property type="entry name" value="PBPe"/>
    <property type="match status" value="2"/>
</dbReference>
<dbReference type="Pfam" id="PF10613">
    <property type="entry name" value="Lig_chan-Glu_bd"/>
    <property type="match status" value="2"/>
</dbReference>
<gene>
    <name evidence="23" type="ORF">DSTB1V02_LOCUS8185</name>
</gene>
<dbReference type="Gene3D" id="1.10.287.70">
    <property type="match status" value="2"/>
</dbReference>
<dbReference type="Pfam" id="PF01094">
    <property type="entry name" value="ANF_receptor"/>
    <property type="match status" value="1"/>
</dbReference>
<evidence type="ECO:0000256" key="11">
    <source>
        <dbReference type="ARBA" id="ARBA00023180"/>
    </source>
</evidence>
<dbReference type="SUPFAM" id="SSF53822">
    <property type="entry name" value="Periplasmic binding protein-like I"/>
    <property type="match status" value="1"/>
</dbReference>
<dbReference type="InterPro" id="IPR028082">
    <property type="entry name" value="Peripla_BP_I"/>
</dbReference>
<name>A0A7R9A7Q4_9CRUS</name>
<comment type="subcellular location">
    <subcellularLocation>
        <location evidence="15">Postsynaptic cell membrane</location>
        <topology evidence="15">Multi-pass membrane protein</topology>
    </subcellularLocation>
</comment>
<keyword evidence="5" id="KW-0732">Signal</keyword>
<feature type="transmembrane region" description="Helical" evidence="20">
    <location>
        <begin position="278"/>
        <end position="300"/>
    </location>
</feature>
<dbReference type="InterPro" id="IPR019594">
    <property type="entry name" value="Glu/Gly-bd"/>
</dbReference>
<dbReference type="FunFam" id="3.40.190.10:FF:000060">
    <property type="entry name" value="Glutamate receptor ionotropic, kainate 1"/>
    <property type="match status" value="1"/>
</dbReference>
<dbReference type="InterPro" id="IPR001508">
    <property type="entry name" value="Iono_Glu_rcpt_met"/>
</dbReference>
<feature type="binding site" evidence="17">
    <location>
        <position position="934"/>
    </location>
    <ligand>
        <name>L-glutamate</name>
        <dbReference type="ChEBI" id="CHEBI:29985"/>
    </ligand>
</feature>
<keyword evidence="10" id="KW-0675">Receptor</keyword>
<evidence type="ECO:0000256" key="4">
    <source>
        <dbReference type="ARBA" id="ARBA00022692"/>
    </source>
</evidence>
<evidence type="ECO:0000259" key="21">
    <source>
        <dbReference type="SMART" id="SM00079"/>
    </source>
</evidence>
<dbReference type="Pfam" id="PF00060">
    <property type="entry name" value="Lig_chan"/>
    <property type="match status" value="2"/>
</dbReference>
<evidence type="ECO:0000256" key="15">
    <source>
        <dbReference type="ARBA" id="ARBA00034104"/>
    </source>
</evidence>
<feature type="region of interest" description="Disordered" evidence="19">
    <location>
        <begin position="799"/>
        <end position="858"/>
    </location>
</feature>
<feature type="region of interest" description="Disordered" evidence="19">
    <location>
        <begin position="309"/>
        <end position="336"/>
    </location>
</feature>
<keyword evidence="6 20" id="KW-1133">Transmembrane helix</keyword>
<evidence type="ECO:0000313" key="24">
    <source>
        <dbReference type="Proteomes" id="UP000677054"/>
    </source>
</evidence>
<keyword evidence="12" id="KW-0628">Postsynaptic cell membrane</keyword>
<feature type="binding site" evidence="17">
    <location>
        <position position="1155"/>
    </location>
    <ligand>
        <name>L-glutamate</name>
        <dbReference type="ChEBI" id="CHEBI:29985"/>
    </ligand>
</feature>
<reference evidence="23" key="1">
    <citation type="submission" date="2020-11" db="EMBL/GenBank/DDBJ databases">
        <authorList>
            <person name="Tran Van P."/>
        </authorList>
    </citation>
    <scope>NUCLEOTIDE SEQUENCE</scope>
</reference>
<keyword evidence="9 20" id="KW-0472">Membrane</keyword>
<evidence type="ECO:0000256" key="20">
    <source>
        <dbReference type="SAM" id="Phobius"/>
    </source>
</evidence>
<feature type="binding site" evidence="17">
    <location>
        <position position="1106"/>
    </location>
    <ligand>
        <name>L-glutamate</name>
        <dbReference type="ChEBI" id="CHEBI:29985"/>
    </ligand>
</feature>
<evidence type="ECO:0000256" key="5">
    <source>
        <dbReference type="ARBA" id="ARBA00022729"/>
    </source>
</evidence>
<dbReference type="Gene3D" id="3.40.190.10">
    <property type="entry name" value="Periplasmic binding protein-like II"/>
    <property type="match status" value="2"/>
</dbReference>
<evidence type="ECO:0000256" key="19">
    <source>
        <dbReference type="SAM" id="MobiDB-lite"/>
    </source>
</evidence>
<evidence type="ECO:0000256" key="12">
    <source>
        <dbReference type="ARBA" id="ARBA00023257"/>
    </source>
</evidence>
<keyword evidence="14" id="KW-0407">Ion channel</keyword>
<evidence type="ECO:0000256" key="17">
    <source>
        <dbReference type="PIRSR" id="PIRSR601508-1"/>
    </source>
</evidence>
<comment type="similarity">
    <text evidence="1">Belongs to the glutamate-gated ion channel (TC 1.A.10.1) family.</text>
</comment>
<dbReference type="FunFam" id="1.10.287.70:FF:000010">
    <property type="entry name" value="Putative glutamate receptor ionotropic kainate 1"/>
    <property type="match status" value="1"/>
</dbReference>
<feature type="site" description="Crucial to convey clamshell closure to channel opening" evidence="18">
    <location>
        <position position="1084"/>
    </location>
</feature>
<feature type="transmembrane region" description="Helical" evidence="20">
    <location>
        <begin position="1055"/>
        <end position="1077"/>
    </location>
</feature>
<feature type="transmembrane region" description="Helical" evidence="20">
    <location>
        <begin position="202"/>
        <end position="221"/>
    </location>
</feature>
<feature type="domain" description="Ionotropic glutamate receptor C-terminal" evidence="21">
    <location>
        <begin position="67"/>
        <end position="282"/>
    </location>
</feature>
<dbReference type="InterPro" id="IPR001828">
    <property type="entry name" value="ANF_lig-bd_rcpt"/>
</dbReference>
<dbReference type="PANTHER" id="PTHR18966">
    <property type="entry name" value="IONOTROPIC GLUTAMATE RECEPTOR"/>
    <property type="match status" value="1"/>
</dbReference>
<evidence type="ECO:0000259" key="22">
    <source>
        <dbReference type="SMART" id="SM00918"/>
    </source>
</evidence>
<dbReference type="CDD" id="cd06382">
    <property type="entry name" value="PBP1_iGluR_Kainate"/>
    <property type="match status" value="1"/>
</dbReference>
<feature type="binding site" evidence="17">
    <location>
        <position position="1105"/>
    </location>
    <ligand>
        <name>L-glutamate</name>
        <dbReference type="ChEBI" id="CHEBI:29985"/>
    </ligand>
</feature>
<feature type="non-terminal residue" evidence="23">
    <location>
        <position position="1"/>
    </location>
</feature>
<feature type="domain" description="Ionotropic glutamate receptor L-glutamate and glycine-binding" evidence="22">
    <location>
        <begin position="853"/>
        <end position="923"/>
    </location>
</feature>
<evidence type="ECO:0000256" key="14">
    <source>
        <dbReference type="ARBA" id="ARBA00023303"/>
    </source>
</evidence>
<dbReference type="OrthoDB" id="5984008at2759"/>
<dbReference type="SUPFAM" id="SSF53850">
    <property type="entry name" value="Periplasmic binding protein-like II"/>
    <property type="match status" value="2"/>
</dbReference>
<evidence type="ECO:0000256" key="10">
    <source>
        <dbReference type="ARBA" id="ARBA00023170"/>
    </source>
</evidence>
<dbReference type="EMBL" id="LR901335">
    <property type="protein sequence ID" value="CAD7248369.1"/>
    <property type="molecule type" value="Genomic_DNA"/>
</dbReference>
<feature type="domain" description="Ionotropic glutamate receptor C-terminal" evidence="21">
    <location>
        <begin position="845"/>
        <end position="1252"/>
    </location>
</feature>
<dbReference type="PRINTS" id="PR00177">
    <property type="entry name" value="NMDARECEPTOR"/>
</dbReference>
<keyword evidence="4 20" id="KW-0812">Transmembrane</keyword>
<evidence type="ECO:0000256" key="13">
    <source>
        <dbReference type="ARBA" id="ARBA00023286"/>
    </source>
</evidence>
<dbReference type="Proteomes" id="UP000677054">
    <property type="component" value="Unassembled WGS sequence"/>
</dbReference>
<feature type="compositionally biased region" description="Basic and acidic residues" evidence="19">
    <location>
        <begin position="835"/>
        <end position="848"/>
    </location>
</feature>
<evidence type="ECO:0000256" key="2">
    <source>
        <dbReference type="ARBA" id="ARBA00022448"/>
    </source>
</evidence>
<evidence type="ECO:0000256" key="8">
    <source>
        <dbReference type="ARBA" id="ARBA00023065"/>
    </source>
</evidence>
<keyword evidence="11" id="KW-0325">Glycoprotein</keyword>
<feature type="binding site" evidence="17">
    <location>
        <position position="939"/>
    </location>
    <ligand>
        <name>L-glutamate</name>
        <dbReference type="ChEBI" id="CHEBI:29985"/>
    </ligand>
</feature>
<dbReference type="GO" id="GO:0045211">
    <property type="term" value="C:postsynaptic membrane"/>
    <property type="evidence" value="ECO:0007669"/>
    <property type="project" value="UniProtKB-SubCell"/>
</dbReference>
<dbReference type="FunFam" id="1.10.287.70:FF:000064">
    <property type="entry name" value="Glutamate receptor ionotropic, kainate"/>
    <property type="match status" value="1"/>
</dbReference>
<keyword evidence="13" id="KW-1071">Ligand-gated ion channel</keyword>
<evidence type="ECO:0000256" key="7">
    <source>
        <dbReference type="ARBA" id="ARBA00023018"/>
    </source>
</evidence>
<accession>A0A7R9A7Q4</accession>
<dbReference type="SMART" id="SM00918">
    <property type="entry name" value="Lig_chan-Glu_bd"/>
    <property type="match status" value="2"/>
</dbReference>
<evidence type="ECO:0000256" key="9">
    <source>
        <dbReference type="ARBA" id="ARBA00023136"/>
    </source>
</evidence>
<feature type="compositionally biased region" description="Basic and acidic residues" evidence="19">
    <location>
        <begin position="319"/>
        <end position="330"/>
    </location>
</feature>